<organism evidence="1 2">
    <name type="scientific">Scutellospora calospora</name>
    <dbReference type="NCBI Taxonomy" id="85575"/>
    <lineage>
        <taxon>Eukaryota</taxon>
        <taxon>Fungi</taxon>
        <taxon>Fungi incertae sedis</taxon>
        <taxon>Mucoromycota</taxon>
        <taxon>Glomeromycotina</taxon>
        <taxon>Glomeromycetes</taxon>
        <taxon>Diversisporales</taxon>
        <taxon>Gigasporaceae</taxon>
        <taxon>Scutellospora</taxon>
    </lineage>
</organism>
<dbReference type="EMBL" id="CAJVPM010031607">
    <property type="protein sequence ID" value="CAG8680277.1"/>
    <property type="molecule type" value="Genomic_DNA"/>
</dbReference>
<reference evidence="1" key="1">
    <citation type="submission" date="2021-06" db="EMBL/GenBank/DDBJ databases">
        <authorList>
            <person name="Kallberg Y."/>
            <person name="Tangrot J."/>
            <person name="Rosling A."/>
        </authorList>
    </citation>
    <scope>NUCLEOTIDE SEQUENCE</scope>
    <source>
        <strain evidence="1">AU212A</strain>
    </source>
</reference>
<sequence length="64" mass="7726">NKIELFNDQDSLDQTDLTTRRIDTTEAKPIRQHFYRIFSDEQEFIDKELVNIEKQRLIQKSESP</sequence>
<proteinExistence type="predicted"/>
<evidence type="ECO:0000313" key="1">
    <source>
        <dbReference type="EMBL" id="CAG8680277.1"/>
    </source>
</evidence>
<comment type="caution">
    <text evidence="1">The sequence shown here is derived from an EMBL/GenBank/DDBJ whole genome shotgun (WGS) entry which is preliminary data.</text>
</comment>
<keyword evidence="2" id="KW-1185">Reference proteome</keyword>
<feature type="non-terminal residue" evidence="1">
    <location>
        <position position="1"/>
    </location>
</feature>
<dbReference type="Proteomes" id="UP000789860">
    <property type="component" value="Unassembled WGS sequence"/>
</dbReference>
<name>A0ACA9P1E9_9GLOM</name>
<evidence type="ECO:0000313" key="2">
    <source>
        <dbReference type="Proteomes" id="UP000789860"/>
    </source>
</evidence>
<protein>
    <submittedName>
        <fullName evidence="1">4016_t:CDS:1</fullName>
    </submittedName>
</protein>
<gene>
    <name evidence="1" type="ORF">SCALOS_LOCUS9708</name>
</gene>
<accession>A0ACA9P1E9</accession>